<gene>
    <name evidence="1" type="ORF">NCTC7303_01284</name>
</gene>
<accession>A0A379SJL2</accession>
<proteinExistence type="predicted"/>
<dbReference type="Proteomes" id="UP000255443">
    <property type="component" value="Unassembled WGS sequence"/>
</dbReference>
<dbReference type="EMBL" id="UGXC01000002">
    <property type="protein sequence ID" value="SUG29125.1"/>
    <property type="molecule type" value="Genomic_DNA"/>
</dbReference>
<name>A0A379SJL2_SALER</name>
<organism evidence="1 2">
    <name type="scientific">Salmonella enterica subsp. arizonae</name>
    <dbReference type="NCBI Taxonomy" id="59203"/>
    <lineage>
        <taxon>Bacteria</taxon>
        <taxon>Pseudomonadati</taxon>
        <taxon>Pseudomonadota</taxon>
        <taxon>Gammaproteobacteria</taxon>
        <taxon>Enterobacterales</taxon>
        <taxon>Enterobacteriaceae</taxon>
        <taxon>Salmonella</taxon>
    </lineage>
</organism>
<dbReference type="AlphaFoldDB" id="A0A379SJL2"/>
<sequence length="62" mass="7238">MQPGDAFRLVIDKHMEIFAIEELLLINRFDSVALTCNCIIRPLLFQFLMELNQLGNQFTSQH</sequence>
<evidence type="ECO:0000313" key="2">
    <source>
        <dbReference type="Proteomes" id="UP000255443"/>
    </source>
</evidence>
<protein>
    <submittedName>
        <fullName evidence="1">Uncharacterized protein</fullName>
    </submittedName>
</protein>
<evidence type="ECO:0000313" key="1">
    <source>
        <dbReference type="EMBL" id="SUG29125.1"/>
    </source>
</evidence>
<reference evidence="1 2" key="1">
    <citation type="submission" date="2018-06" db="EMBL/GenBank/DDBJ databases">
        <authorList>
            <consortium name="Pathogen Informatics"/>
            <person name="Doyle S."/>
        </authorList>
    </citation>
    <scope>NUCLEOTIDE SEQUENCE [LARGE SCALE GENOMIC DNA]</scope>
    <source>
        <strain evidence="1 2">NCTC7303</strain>
    </source>
</reference>